<proteinExistence type="predicted"/>
<evidence type="ECO:0000313" key="1">
    <source>
        <dbReference type="EMBL" id="CAG5079914.1"/>
    </source>
</evidence>
<accession>A0ABN7RKK0</accession>
<gene>
    <name evidence="1" type="ORF">OKIOD_LOCUS975</name>
</gene>
<evidence type="ECO:0000313" key="2">
    <source>
        <dbReference type="Proteomes" id="UP001158576"/>
    </source>
</evidence>
<dbReference type="Proteomes" id="UP001158576">
    <property type="component" value="Chromosome PAR"/>
</dbReference>
<reference evidence="1 2" key="1">
    <citation type="submission" date="2021-04" db="EMBL/GenBank/DDBJ databases">
        <authorList>
            <person name="Bliznina A."/>
        </authorList>
    </citation>
    <scope>NUCLEOTIDE SEQUENCE [LARGE SCALE GENOMIC DNA]</scope>
</reference>
<keyword evidence="2" id="KW-1185">Reference proteome</keyword>
<sequence>MHSYRKLKELYPQMSLRALKEFYGHSVIRQISFTHQHGTNFTAFKQKFDPKSLMSSSRINVTELNQIDLAEFMINTLPNYLMVHCVLEFLDCRFLWEKVFSMNGLCYRFDVQKAIERHNELHLSTANGGKLSKYEKKQMETIQKLMTLKYWKNFSFVIGLNKSDNTYGWNVAQSPLYMRISHYQNRYEFADIIPLSKTLIPTILIRTVKTEFHASPYTDCVQDLPEYHCANYSEPVGQSFANVSDKCYDESVCKMKIAVKTILEECECAPTYLGSHKNKSWLEYLQSEEALEGPDQPVFRTNVSRSCNFLDHSTCIAFLMQNPEAHISPSSEKMHTCKPNCQTRIHDQHPPKLLDGPLRARIPRLPISLGKVFSMNGLCYRFDVQKAIERHNELHLSTANGGKLSKYEKKQMETIQKLMTLKYWKNFSFVIGLNKSDNTYGWNVAQSPLYMRISHYQNRYEFADIIPLSKTLIPTILIRTVKTEFHASPYTDCVQDLPEYHCANYSEPVGQSFANVSDKCYDESVCKMKIAVKTILEECECAPTYLGSHKNKSWLEYLQSEEALEGPDQPVFRTNVSRSCNFWITQPASLF</sequence>
<name>A0ABN7RKK0_OIKDI</name>
<organism evidence="1 2">
    <name type="scientific">Oikopleura dioica</name>
    <name type="common">Tunicate</name>
    <dbReference type="NCBI Taxonomy" id="34765"/>
    <lineage>
        <taxon>Eukaryota</taxon>
        <taxon>Metazoa</taxon>
        <taxon>Chordata</taxon>
        <taxon>Tunicata</taxon>
        <taxon>Appendicularia</taxon>
        <taxon>Copelata</taxon>
        <taxon>Oikopleuridae</taxon>
        <taxon>Oikopleura</taxon>
    </lineage>
</organism>
<dbReference type="EMBL" id="OU015568">
    <property type="protein sequence ID" value="CAG5079914.1"/>
    <property type="molecule type" value="Genomic_DNA"/>
</dbReference>
<protein>
    <submittedName>
        <fullName evidence="1">Oidioi.mRNA.OKI2018_I69.PAR.g9417.t1.cds</fullName>
    </submittedName>
</protein>